<gene>
    <name evidence="1" type="ORF">DNTS_008195</name>
</gene>
<name>A0A553R5I9_9TELE</name>
<sequence length="27" mass="3254">MPGILRHSLLLRFLCLFTKVMYEATNW</sequence>
<evidence type="ECO:0000313" key="1">
    <source>
        <dbReference type="EMBL" id="TRY97450.1"/>
    </source>
</evidence>
<dbReference type="AlphaFoldDB" id="A0A553R5I9"/>
<comment type="caution">
    <text evidence="1">The sequence shown here is derived from an EMBL/GenBank/DDBJ whole genome shotgun (WGS) entry which is preliminary data.</text>
</comment>
<keyword evidence="2" id="KW-1185">Reference proteome</keyword>
<proteinExistence type="predicted"/>
<evidence type="ECO:0000313" key="2">
    <source>
        <dbReference type="Proteomes" id="UP000316079"/>
    </source>
</evidence>
<dbReference type="OrthoDB" id="262535at2759"/>
<accession>A0A553R5I9</accession>
<dbReference type="EMBL" id="SRMA01025225">
    <property type="protein sequence ID" value="TRY97450.1"/>
    <property type="molecule type" value="Genomic_DNA"/>
</dbReference>
<organism evidence="1 2">
    <name type="scientific">Danionella cerebrum</name>
    <dbReference type="NCBI Taxonomy" id="2873325"/>
    <lineage>
        <taxon>Eukaryota</taxon>
        <taxon>Metazoa</taxon>
        <taxon>Chordata</taxon>
        <taxon>Craniata</taxon>
        <taxon>Vertebrata</taxon>
        <taxon>Euteleostomi</taxon>
        <taxon>Actinopterygii</taxon>
        <taxon>Neopterygii</taxon>
        <taxon>Teleostei</taxon>
        <taxon>Ostariophysi</taxon>
        <taxon>Cypriniformes</taxon>
        <taxon>Danionidae</taxon>
        <taxon>Danioninae</taxon>
        <taxon>Danionella</taxon>
    </lineage>
</organism>
<dbReference type="Proteomes" id="UP000316079">
    <property type="component" value="Unassembled WGS sequence"/>
</dbReference>
<protein>
    <submittedName>
        <fullName evidence="1">Uncharacterized protein</fullName>
    </submittedName>
</protein>
<reference evidence="1 2" key="1">
    <citation type="journal article" date="2019" name="Sci. Data">
        <title>Hybrid genome assembly and annotation of Danionella translucida.</title>
        <authorList>
            <person name="Kadobianskyi M."/>
            <person name="Schulze L."/>
            <person name="Schuelke M."/>
            <person name="Judkewitz B."/>
        </authorList>
    </citation>
    <scope>NUCLEOTIDE SEQUENCE [LARGE SCALE GENOMIC DNA]</scope>
    <source>
        <strain evidence="1 2">Bolton</strain>
    </source>
</reference>